<dbReference type="InterPro" id="IPR036097">
    <property type="entry name" value="HisK_dim/P_sf"/>
</dbReference>
<comment type="subcellular location">
    <subcellularLocation>
        <location evidence="2">Cell membrane</location>
        <topology evidence="2">Multi-pass membrane protein</topology>
    </subcellularLocation>
</comment>
<protein>
    <recommendedName>
        <fullName evidence="3">histidine kinase</fullName>
        <ecNumber evidence="3">2.7.13.3</ecNumber>
    </recommendedName>
</protein>
<evidence type="ECO:0000256" key="3">
    <source>
        <dbReference type="ARBA" id="ARBA00012438"/>
    </source>
</evidence>
<keyword evidence="4" id="KW-1003">Cell membrane</keyword>
<dbReference type="PANTHER" id="PTHR45453">
    <property type="entry name" value="PHOSPHATE REGULON SENSOR PROTEIN PHOR"/>
    <property type="match status" value="1"/>
</dbReference>
<dbReference type="PROSITE" id="PS50109">
    <property type="entry name" value="HIS_KIN"/>
    <property type="match status" value="1"/>
</dbReference>
<gene>
    <name evidence="13" type="ORF">DCO56_16365</name>
</gene>
<keyword evidence="8 13" id="KW-0418">Kinase</keyword>
<comment type="catalytic activity">
    <reaction evidence="1">
        <text>ATP + protein L-histidine = ADP + protein N-phospho-L-histidine.</text>
        <dbReference type="EC" id="2.7.13.3"/>
    </reaction>
</comment>
<evidence type="ECO:0000256" key="8">
    <source>
        <dbReference type="ARBA" id="ARBA00022777"/>
    </source>
</evidence>
<dbReference type="SMART" id="SM00388">
    <property type="entry name" value="HisKA"/>
    <property type="match status" value="1"/>
</dbReference>
<evidence type="ECO:0000256" key="11">
    <source>
        <dbReference type="SAM" id="Phobius"/>
    </source>
</evidence>
<dbReference type="SUPFAM" id="SSF55874">
    <property type="entry name" value="ATPase domain of HSP90 chaperone/DNA topoisomerase II/histidine kinase"/>
    <property type="match status" value="1"/>
</dbReference>
<dbReference type="InterPro" id="IPR005467">
    <property type="entry name" value="His_kinase_dom"/>
</dbReference>
<dbReference type="RefSeq" id="WP_108634838.1">
    <property type="nucleotide sequence ID" value="NZ_QCXX01000004.1"/>
</dbReference>
<dbReference type="Proteomes" id="UP000250831">
    <property type="component" value="Unassembled WGS sequence"/>
</dbReference>
<dbReference type="GO" id="GO:0000155">
    <property type="term" value="F:phosphorelay sensor kinase activity"/>
    <property type="evidence" value="ECO:0007669"/>
    <property type="project" value="InterPro"/>
</dbReference>
<evidence type="ECO:0000256" key="9">
    <source>
        <dbReference type="ARBA" id="ARBA00022989"/>
    </source>
</evidence>
<keyword evidence="6" id="KW-0808">Transferase</keyword>
<feature type="transmembrane region" description="Helical" evidence="11">
    <location>
        <begin position="200"/>
        <end position="219"/>
    </location>
</feature>
<evidence type="ECO:0000256" key="2">
    <source>
        <dbReference type="ARBA" id="ARBA00004651"/>
    </source>
</evidence>
<dbReference type="EMBL" id="QCXX01000004">
    <property type="protein sequence ID" value="PUV23490.1"/>
    <property type="molecule type" value="Genomic_DNA"/>
</dbReference>
<dbReference type="PRINTS" id="PR00344">
    <property type="entry name" value="BCTRLSENSOR"/>
</dbReference>
<dbReference type="SUPFAM" id="SSF47384">
    <property type="entry name" value="Homodimeric domain of signal transducing histidine kinase"/>
    <property type="match status" value="1"/>
</dbReference>
<dbReference type="EC" id="2.7.13.3" evidence="3"/>
<sequence>MELKPKNYIILFILFFAILIGIQGYQLYNTYRLKQREIFADIKKNLDRLEDSDSIFDNNLLSKDIARDYYIKLVKKEITAEGLKNLYKTHAQKTSAELTKYVDSIFRPLGMHIILRQEILGIYYKDAATPLVDGPITVYTTKGTFHNPTELSSSKWLTEKTETNRTQDSIQSREILYVFSVPRKTFFEVVNLNWILFKELTSLLLSTLLILAAFIWLFYRTINNLRKQKKQIAVLHDVVDNISHELKTPIATLKIAARTLQKSPDNTIVAVIERQVSRLEQTLDPLNESQNATSLSPTTAKELQAIFSDFQLCNPTIKLIVEPSLNLPICLNPIDTATLFSNLMNNAVKYGATQLNIRFEEQKDYLSIQVKDNGQGMEESELPYIFEKFYRIQKDNIHDTKGLGIGLFLVRNIVKKYAGKISVISKLQQGTTFVVLLPR</sequence>
<proteinExistence type="predicted"/>
<evidence type="ECO:0000256" key="4">
    <source>
        <dbReference type="ARBA" id="ARBA00022475"/>
    </source>
</evidence>
<dbReference type="InterPro" id="IPR050351">
    <property type="entry name" value="BphY/WalK/GraS-like"/>
</dbReference>
<evidence type="ECO:0000256" key="7">
    <source>
        <dbReference type="ARBA" id="ARBA00022692"/>
    </source>
</evidence>
<evidence type="ECO:0000313" key="13">
    <source>
        <dbReference type="EMBL" id="PUV23490.1"/>
    </source>
</evidence>
<evidence type="ECO:0000256" key="10">
    <source>
        <dbReference type="ARBA" id="ARBA00023136"/>
    </source>
</evidence>
<comment type="caution">
    <text evidence="13">The sequence shown here is derived from an EMBL/GenBank/DDBJ whole genome shotgun (WGS) entry which is preliminary data.</text>
</comment>
<dbReference type="Gene3D" id="1.10.287.130">
    <property type="match status" value="1"/>
</dbReference>
<dbReference type="Gene3D" id="3.30.565.10">
    <property type="entry name" value="Histidine kinase-like ATPase, C-terminal domain"/>
    <property type="match status" value="1"/>
</dbReference>
<name>A0A363NRZ7_9SPHI</name>
<evidence type="ECO:0000259" key="12">
    <source>
        <dbReference type="PROSITE" id="PS50109"/>
    </source>
</evidence>
<keyword evidence="9 11" id="KW-1133">Transmembrane helix</keyword>
<dbReference type="InterPro" id="IPR004358">
    <property type="entry name" value="Sig_transdc_His_kin-like_C"/>
</dbReference>
<keyword evidence="5" id="KW-0597">Phosphoprotein</keyword>
<dbReference type="OrthoDB" id="921707at2"/>
<keyword evidence="14" id="KW-1185">Reference proteome</keyword>
<dbReference type="GO" id="GO:0005886">
    <property type="term" value="C:plasma membrane"/>
    <property type="evidence" value="ECO:0007669"/>
    <property type="project" value="UniProtKB-SubCell"/>
</dbReference>
<dbReference type="CDD" id="cd00082">
    <property type="entry name" value="HisKA"/>
    <property type="match status" value="1"/>
</dbReference>
<dbReference type="Pfam" id="PF02518">
    <property type="entry name" value="HATPase_c"/>
    <property type="match status" value="1"/>
</dbReference>
<evidence type="ECO:0000256" key="6">
    <source>
        <dbReference type="ARBA" id="ARBA00022679"/>
    </source>
</evidence>
<dbReference type="CDD" id="cd00075">
    <property type="entry name" value="HATPase"/>
    <property type="match status" value="1"/>
</dbReference>
<dbReference type="AlphaFoldDB" id="A0A363NRZ7"/>
<feature type="domain" description="Histidine kinase" evidence="12">
    <location>
        <begin position="241"/>
        <end position="439"/>
    </location>
</feature>
<evidence type="ECO:0000313" key="14">
    <source>
        <dbReference type="Proteomes" id="UP000250831"/>
    </source>
</evidence>
<dbReference type="GO" id="GO:0016036">
    <property type="term" value="P:cellular response to phosphate starvation"/>
    <property type="evidence" value="ECO:0007669"/>
    <property type="project" value="TreeGrafter"/>
</dbReference>
<accession>A0A363NRZ7</accession>
<evidence type="ECO:0000256" key="1">
    <source>
        <dbReference type="ARBA" id="ARBA00000085"/>
    </source>
</evidence>
<keyword evidence="7 11" id="KW-0812">Transmembrane</keyword>
<keyword evidence="10 11" id="KW-0472">Membrane</keyword>
<reference evidence="13 14" key="1">
    <citation type="submission" date="2018-04" db="EMBL/GenBank/DDBJ databases">
        <title>Sphingobacterium sp. M46 Genome.</title>
        <authorList>
            <person name="Cheng J."/>
            <person name="Li Y."/>
        </authorList>
    </citation>
    <scope>NUCLEOTIDE SEQUENCE [LARGE SCALE GENOMIC DNA]</scope>
    <source>
        <strain evidence="13 14">M46</strain>
    </source>
</reference>
<dbReference type="PANTHER" id="PTHR45453:SF2">
    <property type="entry name" value="HISTIDINE KINASE"/>
    <property type="match status" value="1"/>
</dbReference>
<dbReference type="Pfam" id="PF00512">
    <property type="entry name" value="HisKA"/>
    <property type="match status" value="1"/>
</dbReference>
<dbReference type="InterPro" id="IPR003594">
    <property type="entry name" value="HATPase_dom"/>
</dbReference>
<evidence type="ECO:0000256" key="5">
    <source>
        <dbReference type="ARBA" id="ARBA00022553"/>
    </source>
</evidence>
<dbReference type="SMART" id="SM00387">
    <property type="entry name" value="HATPase_c"/>
    <property type="match status" value="1"/>
</dbReference>
<dbReference type="InterPro" id="IPR003661">
    <property type="entry name" value="HisK_dim/P_dom"/>
</dbReference>
<organism evidence="13 14">
    <name type="scientific">Sphingobacterium athyrii</name>
    <dbReference type="NCBI Taxonomy" id="2152717"/>
    <lineage>
        <taxon>Bacteria</taxon>
        <taxon>Pseudomonadati</taxon>
        <taxon>Bacteroidota</taxon>
        <taxon>Sphingobacteriia</taxon>
        <taxon>Sphingobacteriales</taxon>
        <taxon>Sphingobacteriaceae</taxon>
        <taxon>Sphingobacterium</taxon>
    </lineage>
</organism>
<dbReference type="GO" id="GO:0004721">
    <property type="term" value="F:phosphoprotein phosphatase activity"/>
    <property type="evidence" value="ECO:0007669"/>
    <property type="project" value="TreeGrafter"/>
</dbReference>
<dbReference type="InterPro" id="IPR036890">
    <property type="entry name" value="HATPase_C_sf"/>
</dbReference>